<organism evidence="2 3">
    <name type="scientific">Rossellomorea vietnamensis</name>
    <dbReference type="NCBI Taxonomy" id="218284"/>
    <lineage>
        <taxon>Bacteria</taxon>
        <taxon>Bacillati</taxon>
        <taxon>Bacillota</taxon>
        <taxon>Bacilli</taxon>
        <taxon>Bacillales</taxon>
        <taxon>Bacillaceae</taxon>
        <taxon>Rossellomorea</taxon>
    </lineage>
</organism>
<feature type="transmembrane region" description="Helical" evidence="1">
    <location>
        <begin position="389"/>
        <end position="412"/>
    </location>
</feature>
<dbReference type="SUPFAM" id="SSF82171">
    <property type="entry name" value="DPP6 N-terminal domain-like"/>
    <property type="match status" value="1"/>
</dbReference>
<keyword evidence="1" id="KW-1133">Transmembrane helix</keyword>
<evidence type="ECO:0000256" key="1">
    <source>
        <dbReference type="SAM" id="Phobius"/>
    </source>
</evidence>
<comment type="caution">
    <text evidence="2">The sequence shown here is derived from an EMBL/GenBank/DDBJ whole genome shotgun (WGS) entry which is preliminary data.</text>
</comment>
<dbReference type="Proteomes" id="UP000323317">
    <property type="component" value="Unassembled WGS sequence"/>
</dbReference>
<feature type="transmembrane region" description="Helical" evidence="1">
    <location>
        <begin position="424"/>
        <end position="441"/>
    </location>
</feature>
<evidence type="ECO:0000313" key="3">
    <source>
        <dbReference type="Proteomes" id="UP000323317"/>
    </source>
</evidence>
<keyword evidence="1" id="KW-0472">Membrane</keyword>
<reference evidence="2 3" key="1">
    <citation type="submission" date="2019-08" db="EMBL/GenBank/DDBJ databases">
        <title>Bacillus genomes from the desert of Cuatro Cienegas, Coahuila.</title>
        <authorList>
            <person name="Olmedo-Alvarez G."/>
        </authorList>
    </citation>
    <scope>NUCLEOTIDE SEQUENCE [LARGE SCALE GENOMIC DNA]</scope>
    <source>
        <strain evidence="2 3">CH40_1T</strain>
    </source>
</reference>
<dbReference type="RefSeq" id="WP_148946095.1">
    <property type="nucleotide sequence ID" value="NZ_VTEH01000003.1"/>
</dbReference>
<dbReference type="EMBL" id="VTEH01000003">
    <property type="protein sequence ID" value="TYR76613.1"/>
    <property type="molecule type" value="Genomic_DNA"/>
</dbReference>
<name>A0A5D4KK03_9BACI</name>
<feature type="transmembrane region" description="Helical" evidence="1">
    <location>
        <begin position="492"/>
        <end position="512"/>
    </location>
</feature>
<gene>
    <name evidence="2" type="ORF">FZC79_07020</name>
</gene>
<proteinExistence type="predicted"/>
<evidence type="ECO:0000313" key="2">
    <source>
        <dbReference type="EMBL" id="TYR76613.1"/>
    </source>
</evidence>
<accession>A0A5D4KK03</accession>
<protein>
    <submittedName>
        <fullName evidence="2">Uncharacterized protein</fullName>
    </submittedName>
</protein>
<feature type="transmembrane region" description="Helical" evidence="1">
    <location>
        <begin position="7"/>
        <end position="24"/>
    </location>
</feature>
<feature type="transmembrane region" description="Helical" evidence="1">
    <location>
        <begin position="461"/>
        <end position="480"/>
    </location>
</feature>
<keyword evidence="1" id="KW-0812">Transmembrane</keyword>
<dbReference type="AlphaFoldDB" id="A0A5D4KK03"/>
<sequence length="515" mass="57488">MKEKLKAFGLPLMAISVLIGILFFQQLQTLTELPNEKWSRSIPFELETEEKPIVFHKGNEIFYSEEDQVHHYSVNEGLEVKNEGDISFTVPRGYSFWTDGEQFVTLSQGVLTLNGENEKVLAEEVTGVATAEDRVIYWQEGNVFKLDLETWESKNLHNFSNEVANVFFGSDGNYVIAEQTDDVNAELFYVTADDAVNASPFLKVANNKNNKLGNLSYVAQDGEITFLYDSQLRSQGVLSYSMYMAKASINELGNTLLKPELVQIINEANGAKLVTPRYVQFMTSTDTPTLLFTAEAQGVGAGNTVSLYTGTYDGSTTIQSSSITTTEGISHFPVEGLGDSIVWLDYKGGNYTLYGASQSPEVMAASTELNSSSWKEAGINTVLMLGSSMVTFLVSFYWILPSLLLLIVLYMTKPNIFEKEEINWVEYVSIAIFALMPFTFIDKAMNGYFYEIAPSYLTFSGSGWILLLIITAVSTVVWKFGRDPEWGTFGGAFYFIGVYIMLYITSIGTYVFNLF</sequence>